<evidence type="ECO:0000256" key="2">
    <source>
        <dbReference type="ARBA" id="ARBA00022853"/>
    </source>
</evidence>
<evidence type="ECO:0000259" key="7">
    <source>
        <dbReference type="SMART" id="SM00298"/>
    </source>
</evidence>
<dbReference type="Gene3D" id="1.10.274.30">
    <property type="entry name" value="MRG domain"/>
    <property type="match status" value="1"/>
</dbReference>
<evidence type="ECO:0000313" key="9">
    <source>
        <dbReference type="Proteomes" id="UP000001064"/>
    </source>
</evidence>
<sequence>MDETYEENEKVLVHHQNRIYEAKVIKIDPKNKVDSKKRPLYFIHYLGWKEKWNEWVESSSILKFTEKNKELQRKVNNKASSTTDNASGEDDQTSHDNENNDDDDDQSPRSNSSNSSRASSSSSKNKRKRNESRYVQNANNKYMEIEIPSSLKGKLVDDWNFVNNEKSIIQLPKDPSIGDILLSVIEESDNKTAEYKETINGIRQYFNKALGTLLLYKFERPQYDQMLKSNPNKSMSEIYGAEHLLRLFVKLPSLLVISNLEEKTVSQLKEVFDQVLQYLDKNSSTLFTKEYTVATTQYLKAASV</sequence>
<dbReference type="AlphaFoldDB" id="F1A652"/>
<gene>
    <name evidence="8" type="ORF">DICPUDRAFT_59449</name>
</gene>
<feature type="compositionally biased region" description="Low complexity" evidence="6">
    <location>
        <begin position="108"/>
        <end position="123"/>
    </location>
</feature>
<dbReference type="PANTHER" id="PTHR10880:SF15">
    <property type="entry name" value="MSL COMPLEX SUBUNIT 3"/>
    <property type="match status" value="1"/>
</dbReference>
<protein>
    <recommendedName>
        <fullName evidence="7">Chromo domain-containing protein</fullName>
    </recommendedName>
</protein>
<dbReference type="InterPro" id="IPR038217">
    <property type="entry name" value="MRG_C_sf"/>
</dbReference>
<reference evidence="9" key="1">
    <citation type="journal article" date="2011" name="Genome Biol.">
        <title>Comparative genomics of the social amoebae Dictyostelium discoideum and Dictyostelium purpureum.</title>
        <authorList>
            <consortium name="US DOE Joint Genome Institute (JGI-PGF)"/>
            <person name="Sucgang R."/>
            <person name="Kuo A."/>
            <person name="Tian X."/>
            <person name="Salerno W."/>
            <person name="Parikh A."/>
            <person name="Feasley C.L."/>
            <person name="Dalin E."/>
            <person name="Tu H."/>
            <person name="Huang E."/>
            <person name="Barry K."/>
            <person name="Lindquist E."/>
            <person name="Shapiro H."/>
            <person name="Bruce D."/>
            <person name="Schmutz J."/>
            <person name="Salamov A."/>
            <person name="Fey P."/>
            <person name="Gaudet P."/>
            <person name="Anjard C."/>
            <person name="Babu M.M."/>
            <person name="Basu S."/>
            <person name="Bushmanova Y."/>
            <person name="van der Wel H."/>
            <person name="Katoh-Kurasawa M."/>
            <person name="Dinh C."/>
            <person name="Coutinho P.M."/>
            <person name="Saito T."/>
            <person name="Elias M."/>
            <person name="Schaap P."/>
            <person name="Kay R.R."/>
            <person name="Henrissat B."/>
            <person name="Eichinger L."/>
            <person name="Rivero F."/>
            <person name="Putnam N.H."/>
            <person name="West C.M."/>
            <person name="Loomis W.F."/>
            <person name="Chisholm R.L."/>
            <person name="Shaulsky G."/>
            <person name="Strassmann J.E."/>
            <person name="Queller D.C."/>
            <person name="Kuspa A."/>
            <person name="Grigoriev I.V."/>
        </authorList>
    </citation>
    <scope>NUCLEOTIDE SEQUENCE [LARGE SCALE GENOMIC DNA]</scope>
    <source>
        <strain evidence="9">QSDP1</strain>
    </source>
</reference>
<keyword evidence="5" id="KW-0539">Nucleus</keyword>
<evidence type="ECO:0000256" key="6">
    <source>
        <dbReference type="SAM" id="MobiDB-lite"/>
    </source>
</evidence>
<dbReference type="InterPro" id="IPR053820">
    <property type="entry name" value="MSL3_chromo-like"/>
</dbReference>
<dbReference type="VEuPathDB" id="AmoebaDB:DICPUDRAFT_59449"/>
<dbReference type="InterPro" id="IPR026541">
    <property type="entry name" value="MRG_dom"/>
</dbReference>
<dbReference type="FunFam" id="2.30.30.140:FF:000266">
    <property type="entry name" value="NuA4 complex subunit EAF3 homolog"/>
    <property type="match status" value="1"/>
</dbReference>
<organism evidence="8 9">
    <name type="scientific">Dictyostelium purpureum</name>
    <name type="common">Slime mold</name>
    <dbReference type="NCBI Taxonomy" id="5786"/>
    <lineage>
        <taxon>Eukaryota</taxon>
        <taxon>Amoebozoa</taxon>
        <taxon>Evosea</taxon>
        <taxon>Eumycetozoa</taxon>
        <taxon>Dictyostelia</taxon>
        <taxon>Dictyosteliales</taxon>
        <taxon>Dictyosteliaceae</taxon>
        <taxon>Dictyostelium</taxon>
    </lineage>
</organism>
<accession>F1A652</accession>
<dbReference type="FunFam" id="1.10.274.30:FF:000017">
    <property type="entry name" value="NuA4 complex subunit EAF3 homolog"/>
    <property type="match status" value="1"/>
</dbReference>
<feature type="compositionally biased region" description="Polar residues" evidence="6">
    <location>
        <begin position="77"/>
        <end position="86"/>
    </location>
</feature>
<feature type="region of interest" description="Disordered" evidence="6">
    <location>
        <begin position="75"/>
        <end position="137"/>
    </location>
</feature>
<dbReference type="GeneID" id="10511176"/>
<dbReference type="eggNOG" id="KOG3001">
    <property type="taxonomic scope" value="Eukaryota"/>
</dbReference>
<dbReference type="FunCoup" id="F1A652">
    <property type="interactions" value="244"/>
</dbReference>
<dbReference type="GO" id="GO:0005634">
    <property type="term" value="C:nucleus"/>
    <property type="evidence" value="ECO:0007669"/>
    <property type="project" value="UniProtKB-SubCell"/>
</dbReference>
<feature type="domain" description="Chromo" evidence="7">
    <location>
        <begin position="19"/>
        <end position="76"/>
    </location>
</feature>
<dbReference type="SMART" id="SM00298">
    <property type="entry name" value="CHROMO"/>
    <property type="match status" value="1"/>
</dbReference>
<evidence type="ECO:0000256" key="4">
    <source>
        <dbReference type="ARBA" id="ARBA00023163"/>
    </source>
</evidence>
<dbReference type="OrthoDB" id="124855at2759"/>
<dbReference type="GO" id="GO:0035267">
    <property type="term" value="C:NuA4 histone acetyltransferase complex"/>
    <property type="evidence" value="ECO:0000318"/>
    <property type="project" value="GO_Central"/>
</dbReference>
<dbReference type="Pfam" id="PF05712">
    <property type="entry name" value="MRG"/>
    <property type="match status" value="1"/>
</dbReference>
<dbReference type="PIRSF" id="PIRSF038133">
    <property type="entry name" value="HAT_Nua4_EAF3/MRG15"/>
    <property type="match status" value="1"/>
</dbReference>
<dbReference type="GO" id="GO:0006325">
    <property type="term" value="P:chromatin organization"/>
    <property type="evidence" value="ECO:0007669"/>
    <property type="project" value="UniProtKB-KW"/>
</dbReference>
<keyword evidence="3" id="KW-0805">Transcription regulation</keyword>
<dbReference type="InterPro" id="IPR016197">
    <property type="entry name" value="Chromo-like_dom_sf"/>
</dbReference>
<evidence type="ECO:0000256" key="3">
    <source>
        <dbReference type="ARBA" id="ARBA00023015"/>
    </source>
</evidence>
<dbReference type="InParanoid" id="F1A652"/>
<dbReference type="STRING" id="5786.F1A652"/>
<evidence type="ECO:0000256" key="5">
    <source>
        <dbReference type="ARBA" id="ARBA00023242"/>
    </source>
</evidence>
<name>F1A652_DICPU</name>
<dbReference type="Pfam" id="PF22732">
    <property type="entry name" value="MSL3_chromo-like"/>
    <property type="match status" value="1"/>
</dbReference>
<keyword evidence="2" id="KW-0156">Chromatin regulator</keyword>
<dbReference type="InterPro" id="IPR008676">
    <property type="entry name" value="MRG"/>
</dbReference>
<dbReference type="Proteomes" id="UP000001064">
    <property type="component" value="Unassembled WGS sequence"/>
</dbReference>
<keyword evidence="9" id="KW-1185">Reference proteome</keyword>
<dbReference type="SUPFAM" id="SSF54160">
    <property type="entry name" value="Chromo domain-like"/>
    <property type="match status" value="1"/>
</dbReference>
<dbReference type="PROSITE" id="PS51640">
    <property type="entry name" value="MRG"/>
    <property type="match status" value="1"/>
</dbReference>
<dbReference type="EMBL" id="GL871677">
    <property type="protein sequence ID" value="EGC28328.1"/>
    <property type="molecule type" value="Genomic_DNA"/>
</dbReference>
<dbReference type="KEGG" id="dpp:DICPUDRAFT_59449"/>
<comment type="subcellular location">
    <subcellularLocation>
        <location evidence="1">Nucleus</location>
    </subcellularLocation>
</comment>
<dbReference type="PANTHER" id="PTHR10880">
    <property type="entry name" value="MORTALITY FACTOR 4-LIKE PROTEIN"/>
    <property type="match status" value="1"/>
</dbReference>
<dbReference type="GO" id="GO:0006355">
    <property type="term" value="P:regulation of DNA-templated transcription"/>
    <property type="evidence" value="ECO:0007669"/>
    <property type="project" value="InterPro"/>
</dbReference>
<dbReference type="RefSeq" id="XP_003295146.1">
    <property type="nucleotide sequence ID" value="XM_003295098.1"/>
</dbReference>
<keyword evidence="4" id="KW-0804">Transcription</keyword>
<evidence type="ECO:0000256" key="1">
    <source>
        <dbReference type="ARBA" id="ARBA00004123"/>
    </source>
</evidence>
<dbReference type="Gene3D" id="2.30.30.140">
    <property type="match status" value="1"/>
</dbReference>
<dbReference type="OMA" id="GLQTYFD"/>
<evidence type="ECO:0000313" key="8">
    <source>
        <dbReference type="EMBL" id="EGC28328.1"/>
    </source>
</evidence>
<dbReference type="InterPro" id="IPR000953">
    <property type="entry name" value="Chromo/chromo_shadow_dom"/>
</dbReference>
<proteinExistence type="predicted"/>